<dbReference type="SUPFAM" id="SSF111369">
    <property type="entry name" value="HlyD-like secretion proteins"/>
    <property type="match status" value="1"/>
</dbReference>
<feature type="domain" description="AprE-like beta-barrel" evidence="9">
    <location>
        <begin position="334"/>
        <end position="435"/>
    </location>
</feature>
<feature type="domain" description="Multidrug resistance protein MdtA-like alpha-helical hairpin" evidence="8">
    <location>
        <begin position="174"/>
        <end position="235"/>
    </location>
</feature>
<dbReference type="Pfam" id="PF26002">
    <property type="entry name" value="Beta-barrel_AprE"/>
    <property type="match status" value="1"/>
</dbReference>
<evidence type="ECO:0000256" key="7">
    <source>
        <dbReference type="SAM" id="Phobius"/>
    </source>
</evidence>
<evidence type="ECO:0000256" key="4">
    <source>
        <dbReference type="ARBA" id="ARBA00022989"/>
    </source>
</evidence>
<evidence type="ECO:0000256" key="5">
    <source>
        <dbReference type="ARBA" id="ARBA00023136"/>
    </source>
</evidence>
<reference evidence="10" key="1">
    <citation type="journal article" date="2020" name="mSystems">
        <title>Genome- and Community-Level Interaction Insights into Carbon Utilization and Element Cycling Functions of Hydrothermarchaeota in Hydrothermal Sediment.</title>
        <authorList>
            <person name="Zhou Z."/>
            <person name="Liu Y."/>
            <person name="Xu W."/>
            <person name="Pan J."/>
            <person name="Luo Z.H."/>
            <person name="Li M."/>
        </authorList>
    </citation>
    <scope>NUCLEOTIDE SEQUENCE [LARGE SCALE GENOMIC DNA]</scope>
    <source>
        <strain evidence="10">SpSt-402</strain>
    </source>
</reference>
<name>A0A832H3K8_9CYAN</name>
<evidence type="ECO:0000259" key="9">
    <source>
        <dbReference type="Pfam" id="PF26002"/>
    </source>
</evidence>
<dbReference type="InterPro" id="IPR058982">
    <property type="entry name" value="Beta-barrel_AprE"/>
</dbReference>
<comment type="subcellular location">
    <subcellularLocation>
        <location evidence="1">Membrane</location>
        <topology evidence="1">Single-pass membrane protein</topology>
    </subcellularLocation>
</comment>
<evidence type="ECO:0000313" key="10">
    <source>
        <dbReference type="EMBL" id="HGW95505.1"/>
    </source>
</evidence>
<dbReference type="Gene3D" id="2.40.50.100">
    <property type="match status" value="1"/>
</dbReference>
<organism evidence="10">
    <name type="scientific">Oscillatoriales cyanobacterium SpSt-402</name>
    <dbReference type="NCBI Taxonomy" id="2282168"/>
    <lineage>
        <taxon>Bacteria</taxon>
        <taxon>Bacillati</taxon>
        <taxon>Cyanobacteriota</taxon>
        <taxon>Cyanophyceae</taxon>
        <taxon>Oscillatoriophycideae</taxon>
        <taxon>Oscillatoriales</taxon>
    </lineage>
</organism>
<dbReference type="InterPro" id="IPR058624">
    <property type="entry name" value="MdtA-like_HH"/>
</dbReference>
<dbReference type="GO" id="GO:0016020">
    <property type="term" value="C:membrane"/>
    <property type="evidence" value="ECO:0007669"/>
    <property type="project" value="UniProtKB-SubCell"/>
</dbReference>
<dbReference type="PRINTS" id="PR01490">
    <property type="entry name" value="RTXTOXIND"/>
</dbReference>
<dbReference type="Gene3D" id="2.40.30.170">
    <property type="match status" value="1"/>
</dbReference>
<evidence type="ECO:0000256" key="6">
    <source>
        <dbReference type="SAM" id="Coils"/>
    </source>
</evidence>
<gene>
    <name evidence="10" type="ORF">ENR47_14685</name>
</gene>
<comment type="similarity">
    <text evidence="2">Belongs to the membrane fusion protein (MFP) (TC 8.A.1) family.</text>
</comment>
<evidence type="ECO:0000256" key="3">
    <source>
        <dbReference type="ARBA" id="ARBA00022692"/>
    </source>
</evidence>
<feature type="coiled-coil region" evidence="6">
    <location>
        <begin position="172"/>
        <end position="199"/>
    </location>
</feature>
<feature type="coiled-coil region" evidence="6">
    <location>
        <begin position="263"/>
        <end position="290"/>
    </location>
</feature>
<keyword evidence="3 7" id="KW-0812">Transmembrane</keyword>
<dbReference type="InterPro" id="IPR050739">
    <property type="entry name" value="MFP"/>
</dbReference>
<dbReference type="Gene3D" id="1.10.287.470">
    <property type="entry name" value="Helix hairpin bin"/>
    <property type="match status" value="1"/>
</dbReference>
<keyword evidence="6" id="KW-0175">Coiled coil</keyword>
<keyword evidence="4 7" id="KW-1133">Transmembrane helix</keyword>
<sequence>MAFSKLLHSQSLAPTNPDGLHLAQPSEFLPPVARWTTLGSLVVLAMFGATIALTAVLNYSSTVKAPAMIRPTGELRVIQSPITGRITRIDVKLHQRVKQGQAIAYLEDSRLQTQKRQLQTEIQQIQQQLDQVNAQIKAVQSQIAAEVQINQRAVATAEGELRLSQQQYQERSTTTQAEVREAEASVKVAQEELARYQALANTGAVSQSQIGEKTATVEVALARLQRSKATLNASRATIDIAMEKVAQERTRGMAALSVFDKEQRALLQQKIKLQNELSRNRQELQQVEIDLHQTIIRASSTGMIQQLNLRNAEQLVQQGDLIAQIAPTQVPFEIKAHVSPQDIGQINIGQFVTMKVSGCPYPDYGTLDGKITTISPDLAAKPPLTADLATQDSPEYSSKSYYDITIQTTVQALSSNSHTCPLQAGMDGTVDIVTRQETILIFLMRKMKLLL</sequence>
<evidence type="ECO:0000259" key="8">
    <source>
        <dbReference type="Pfam" id="PF25876"/>
    </source>
</evidence>
<feature type="coiled-coil region" evidence="6">
    <location>
        <begin position="108"/>
        <end position="142"/>
    </location>
</feature>
<dbReference type="EMBL" id="DSRD01000906">
    <property type="protein sequence ID" value="HGW95505.1"/>
    <property type="molecule type" value="Genomic_DNA"/>
</dbReference>
<keyword evidence="5 7" id="KW-0472">Membrane</keyword>
<accession>A0A832H3K8</accession>
<comment type="caution">
    <text evidence="10">The sequence shown here is derived from an EMBL/GenBank/DDBJ whole genome shotgun (WGS) entry which is preliminary data.</text>
</comment>
<dbReference type="Pfam" id="PF25876">
    <property type="entry name" value="HH_MFP_RND"/>
    <property type="match status" value="1"/>
</dbReference>
<proteinExistence type="inferred from homology"/>
<feature type="transmembrane region" description="Helical" evidence="7">
    <location>
        <begin position="38"/>
        <end position="60"/>
    </location>
</feature>
<dbReference type="PANTHER" id="PTHR30386">
    <property type="entry name" value="MEMBRANE FUSION SUBUNIT OF EMRAB-TOLC MULTIDRUG EFFLUX PUMP"/>
    <property type="match status" value="1"/>
</dbReference>
<dbReference type="AlphaFoldDB" id="A0A832H3K8"/>
<evidence type="ECO:0000256" key="1">
    <source>
        <dbReference type="ARBA" id="ARBA00004167"/>
    </source>
</evidence>
<dbReference type="PANTHER" id="PTHR30386:SF26">
    <property type="entry name" value="TRANSPORT PROTEIN COMB"/>
    <property type="match status" value="1"/>
</dbReference>
<evidence type="ECO:0000256" key="2">
    <source>
        <dbReference type="ARBA" id="ARBA00009477"/>
    </source>
</evidence>
<protein>
    <submittedName>
        <fullName evidence="10">HlyD family efflux transporter periplasmic adaptor subunit</fullName>
    </submittedName>
</protein>